<feature type="non-terminal residue" evidence="2">
    <location>
        <position position="105"/>
    </location>
</feature>
<dbReference type="Proteomes" id="UP001233999">
    <property type="component" value="Unassembled WGS sequence"/>
</dbReference>
<keyword evidence="1" id="KW-0732">Signal</keyword>
<sequence length="105" mass="12327">MYLIVDYKLLILFLAILGTQTTEATLEIGPDHPYRYPGNTMMFRRIESIIHSIWHVNSIWNISNNNLLWLFPALHTIDVTELEKDGKINDVRTLMNFLNDHVEED</sequence>
<evidence type="ECO:0000313" key="3">
    <source>
        <dbReference type="Proteomes" id="UP001233999"/>
    </source>
</evidence>
<feature type="signal peptide" evidence="1">
    <location>
        <begin position="1"/>
        <end position="24"/>
    </location>
</feature>
<proteinExistence type="predicted"/>
<reference evidence="2" key="2">
    <citation type="submission" date="2023-05" db="EMBL/GenBank/DDBJ databases">
        <authorList>
            <person name="Fouks B."/>
        </authorList>
    </citation>
    <scope>NUCLEOTIDE SEQUENCE</scope>
    <source>
        <strain evidence="2">Stay&amp;Tobe</strain>
        <tissue evidence="2">Testes</tissue>
    </source>
</reference>
<keyword evidence="3" id="KW-1185">Reference proteome</keyword>
<accession>A0AAD8E2L0</accession>
<dbReference type="AlphaFoldDB" id="A0AAD8E2L0"/>
<feature type="chain" id="PRO_5042120691" evidence="1">
    <location>
        <begin position="25"/>
        <end position="105"/>
    </location>
</feature>
<reference evidence="2" key="1">
    <citation type="journal article" date="2023" name="IScience">
        <title>Live-bearing cockroach genome reveals convergent evolutionary mechanisms linked to viviparity in insects and beyond.</title>
        <authorList>
            <person name="Fouks B."/>
            <person name="Harrison M.C."/>
            <person name="Mikhailova A.A."/>
            <person name="Marchal E."/>
            <person name="English S."/>
            <person name="Carruthers M."/>
            <person name="Jennings E.C."/>
            <person name="Chiamaka E.L."/>
            <person name="Frigard R.A."/>
            <person name="Pippel M."/>
            <person name="Attardo G.M."/>
            <person name="Benoit J.B."/>
            <person name="Bornberg-Bauer E."/>
            <person name="Tobe S.S."/>
        </authorList>
    </citation>
    <scope>NUCLEOTIDE SEQUENCE</scope>
    <source>
        <strain evidence="2">Stay&amp;Tobe</strain>
    </source>
</reference>
<evidence type="ECO:0000256" key="1">
    <source>
        <dbReference type="SAM" id="SignalP"/>
    </source>
</evidence>
<evidence type="ECO:0000313" key="2">
    <source>
        <dbReference type="EMBL" id="KAJ9574978.1"/>
    </source>
</evidence>
<dbReference type="EMBL" id="JASPKZ010010248">
    <property type="protein sequence ID" value="KAJ9574978.1"/>
    <property type="molecule type" value="Genomic_DNA"/>
</dbReference>
<organism evidence="2 3">
    <name type="scientific">Diploptera punctata</name>
    <name type="common">Pacific beetle cockroach</name>
    <dbReference type="NCBI Taxonomy" id="6984"/>
    <lineage>
        <taxon>Eukaryota</taxon>
        <taxon>Metazoa</taxon>
        <taxon>Ecdysozoa</taxon>
        <taxon>Arthropoda</taxon>
        <taxon>Hexapoda</taxon>
        <taxon>Insecta</taxon>
        <taxon>Pterygota</taxon>
        <taxon>Neoptera</taxon>
        <taxon>Polyneoptera</taxon>
        <taxon>Dictyoptera</taxon>
        <taxon>Blattodea</taxon>
        <taxon>Blaberoidea</taxon>
        <taxon>Blaberidae</taxon>
        <taxon>Diplopterinae</taxon>
        <taxon>Diploptera</taxon>
    </lineage>
</organism>
<protein>
    <submittedName>
        <fullName evidence="2">Uncharacterized protein</fullName>
    </submittedName>
</protein>
<name>A0AAD8E2L0_DIPPU</name>
<gene>
    <name evidence="2" type="ORF">L9F63_007850</name>
</gene>
<comment type="caution">
    <text evidence="2">The sequence shown here is derived from an EMBL/GenBank/DDBJ whole genome shotgun (WGS) entry which is preliminary data.</text>
</comment>